<evidence type="ECO:0000256" key="1">
    <source>
        <dbReference type="ARBA" id="ARBA00004123"/>
    </source>
</evidence>
<dbReference type="FunFam" id="3.40.50.10190:FF:000025">
    <property type="entry name" value="Breast cancer type 1 susceptibility protein homolog"/>
    <property type="match status" value="1"/>
</dbReference>
<dbReference type="GO" id="GO:0008270">
    <property type="term" value="F:zinc ion binding"/>
    <property type="evidence" value="ECO:0007669"/>
    <property type="project" value="UniProtKB-KW"/>
</dbReference>
<dbReference type="EMBL" id="CAKKLH010000168">
    <property type="protein sequence ID" value="CAH0105079.1"/>
    <property type="molecule type" value="Genomic_DNA"/>
</dbReference>
<feature type="compositionally biased region" description="Basic residues" evidence="9">
    <location>
        <begin position="218"/>
        <end position="231"/>
    </location>
</feature>
<accession>A0A8J2RXQ3</accession>
<sequence>MRIMTLWKQNVDISFVEAAFTELLTSSTDEQAHLCGVCQSTVCKNDMKELSPKTSKLTSTLQHFIQVFCQAEGWRIDTFLSSCADVQQKSKSIPSVKGKTVVSKTTAADVEDGSDSVIICSSSSSELAHQSTLEPKHKVHQWLMANPSVDPLAVTSEEDGENVNIKQSRTTISKTDSFESTKLLSTPVTISSTGKESSYDIVSAPSPPPSRQIPQQMKRGRGGRGRGRTRKNALPISSGEALAKKRGRSAGNTPEMKEIAVKTPTGKPNFSPEFDGALNTSSIATLSTPLTHCSKPSIEENSRTDGILDSQNETRTTLGEEERNLAVCIENSCVLPTKVAVEKPTDNGQVDACVPSLNGPADVRSITPTLEETPRPAQRILANRSNLNTLSPAKTSNLLLDKAVGVPSTALHHLTPVSRPKVRISFGSALHDLKTSERDFRRHSFSEGLDVGTGKRNVNFFHKGRIVPRKSIGALRKQPIVFTLLGKLGPYLDRSSSHPPILLDSPVLAQKCFEDKETQTYPSSPVSIASVSTQVEPVEATVALTKESPKKTPILPDNAPSTDSPQKSIGQQLQDEEIDKIMLAKGPDEFSEDAFMFAEPFKRARVLSSSDSDDEKMETKRKKSCPSVKSLTDDPVPSTSLSTESMIITPEVPHQSAQQKTDADLASKTVVMESDPDEDDILVATPPRPPLPKPIPCQKKIFTCSGLPRPQVKMVEDWARRIGAEVSLTYTCAVTHIIVQLDEENCAQRTLKFLYGVASGKWIVGVDWVHQCIRENRLIDEEPFEALDMDGEDGPRRARQTSQRIKLFADFEFCCQEPFTDVSVDQLNQLLELCGAATVNSPTELTKSRRHSMIIVQIDDDISSEVQRKAASLFDRHQVLTVSREWVLDCLASYKLLSVRNQLIGKHSESKLRMMGFQSHLLS</sequence>
<feature type="domain" description="BRCT" evidence="10">
    <location>
        <begin position="701"/>
        <end position="786"/>
    </location>
</feature>
<proteinExistence type="predicted"/>
<dbReference type="GO" id="GO:0045944">
    <property type="term" value="P:positive regulation of transcription by RNA polymerase II"/>
    <property type="evidence" value="ECO:0007669"/>
    <property type="project" value="TreeGrafter"/>
</dbReference>
<keyword evidence="6" id="KW-0862">Zinc</keyword>
<dbReference type="SUPFAM" id="SSF52113">
    <property type="entry name" value="BRCT domain"/>
    <property type="match status" value="2"/>
</dbReference>
<evidence type="ECO:0000256" key="3">
    <source>
        <dbReference type="ARBA" id="ARBA00022737"/>
    </source>
</evidence>
<gene>
    <name evidence="11" type="ORF">DGAL_LOCUS8036</name>
</gene>
<keyword evidence="2" id="KW-0479">Metal-binding</keyword>
<dbReference type="InterPro" id="IPR031099">
    <property type="entry name" value="BRCA1-associated"/>
</dbReference>
<dbReference type="FunFam" id="3.40.50.10190:FF:000006">
    <property type="entry name" value="Breast cancer type 1 susceptibility protein homolog"/>
    <property type="match status" value="1"/>
</dbReference>
<reference evidence="11" key="1">
    <citation type="submission" date="2021-11" db="EMBL/GenBank/DDBJ databases">
        <authorList>
            <person name="Schell T."/>
        </authorList>
    </citation>
    <scope>NUCLEOTIDE SEQUENCE</scope>
    <source>
        <strain evidence="11">M5</strain>
    </source>
</reference>
<evidence type="ECO:0000313" key="11">
    <source>
        <dbReference type="EMBL" id="CAH0105079.1"/>
    </source>
</evidence>
<keyword evidence="8" id="KW-0539">Nucleus</keyword>
<name>A0A8J2RXQ3_9CRUS</name>
<evidence type="ECO:0000259" key="10">
    <source>
        <dbReference type="PROSITE" id="PS50172"/>
    </source>
</evidence>
<dbReference type="GO" id="GO:0070531">
    <property type="term" value="C:BRCA1-A complex"/>
    <property type="evidence" value="ECO:0007669"/>
    <property type="project" value="TreeGrafter"/>
</dbReference>
<dbReference type="InterPro" id="IPR036420">
    <property type="entry name" value="BRCT_dom_sf"/>
</dbReference>
<dbReference type="Pfam" id="PF00533">
    <property type="entry name" value="BRCT"/>
    <property type="match status" value="1"/>
</dbReference>
<evidence type="ECO:0000256" key="2">
    <source>
        <dbReference type="ARBA" id="ARBA00022723"/>
    </source>
</evidence>
<feature type="region of interest" description="Disordered" evidence="9">
    <location>
        <begin position="605"/>
        <end position="639"/>
    </location>
</feature>
<feature type="compositionally biased region" description="Polar residues" evidence="9">
    <location>
        <begin position="559"/>
        <end position="571"/>
    </location>
</feature>
<keyword evidence="12" id="KW-1185">Reference proteome</keyword>
<feature type="region of interest" description="Disordered" evidence="9">
    <location>
        <begin position="189"/>
        <end position="255"/>
    </location>
</feature>
<feature type="region of interest" description="Disordered" evidence="9">
    <location>
        <begin position="543"/>
        <end position="571"/>
    </location>
</feature>
<dbReference type="PROSITE" id="PS50172">
    <property type="entry name" value="BRCT"/>
    <property type="match status" value="2"/>
</dbReference>
<dbReference type="Gene3D" id="3.40.50.10190">
    <property type="entry name" value="BRCT domain"/>
    <property type="match status" value="2"/>
</dbReference>
<keyword evidence="5" id="KW-0863">Zinc-finger</keyword>
<dbReference type="Proteomes" id="UP000789390">
    <property type="component" value="Unassembled WGS sequence"/>
</dbReference>
<comment type="caution">
    <text evidence="11">The sequence shown here is derived from an EMBL/GenBank/DDBJ whole genome shotgun (WGS) entry which is preliminary data.</text>
</comment>
<keyword evidence="7" id="KW-0234">DNA repair</keyword>
<dbReference type="InterPro" id="IPR001357">
    <property type="entry name" value="BRCT_dom"/>
</dbReference>
<feature type="domain" description="BRCT" evidence="10">
    <location>
        <begin position="803"/>
        <end position="904"/>
    </location>
</feature>
<dbReference type="PANTHER" id="PTHR13763:SF0">
    <property type="entry name" value="BREAST CANCER TYPE 1 SUSCEPTIBILITY PROTEIN"/>
    <property type="match status" value="1"/>
</dbReference>
<dbReference type="SMART" id="SM00292">
    <property type="entry name" value="BRCT"/>
    <property type="match status" value="2"/>
</dbReference>
<dbReference type="GO" id="GO:0031436">
    <property type="term" value="C:BRCA1-BARD1 complex"/>
    <property type="evidence" value="ECO:0007669"/>
    <property type="project" value="TreeGrafter"/>
</dbReference>
<evidence type="ECO:0000256" key="8">
    <source>
        <dbReference type="ARBA" id="ARBA00023242"/>
    </source>
</evidence>
<keyword evidence="3" id="KW-0677">Repeat</keyword>
<evidence type="ECO:0000256" key="6">
    <source>
        <dbReference type="ARBA" id="ARBA00022833"/>
    </source>
</evidence>
<dbReference type="GO" id="GO:0004842">
    <property type="term" value="F:ubiquitin-protein transferase activity"/>
    <property type="evidence" value="ECO:0007669"/>
    <property type="project" value="TreeGrafter"/>
</dbReference>
<protein>
    <recommendedName>
        <fullName evidence="10">BRCT domain-containing protein</fullName>
    </recommendedName>
</protein>
<dbReference type="GO" id="GO:0000724">
    <property type="term" value="P:double-strand break repair via homologous recombination"/>
    <property type="evidence" value="ECO:0007669"/>
    <property type="project" value="TreeGrafter"/>
</dbReference>
<evidence type="ECO:0000256" key="5">
    <source>
        <dbReference type="ARBA" id="ARBA00022771"/>
    </source>
</evidence>
<evidence type="ECO:0000256" key="9">
    <source>
        <dbReference type="SAM" id="MobiDB-lite"/>
    </source>
</evidence>
<organism evidence="11 12">
    <name type="scientific">Daphnia galeata</name>
    <dbReference type="NCBI Taxonomy" id="27404"/>
    <lineage>
        <taxon>Eukaryota</taxon>
        <taxon>Metazoa</taxon>
        <taxon>Ecdysozoa</taxon>
        <taxon>Arthropoda</taxon>
        <taxon>Crustacea</taxon>
        <taxon>Branchiopoda</taxon>
        <taxon>Diplostraca</taxon>
        <taxon>Cladocera</taxon>
        <taxon>Anomopoda</taxon>
        <taxon>Daphniidae</taxon>
        <taxon>Daphnia</taxon>
    </lineage>
</organism>
<dbReference type="OrthoDB" id="2384350at2759"/>
<dbReference type="PANTHER" id="PTHR13763">
    <property type="entry name" value="BREAST CANCER TYPE 1 SUSCEPTIBILITY PROTEIN BRCA1"/>
    <property type="match status" value="1"/>
</dbReference>
<evidence type="ECO:0000256" key="7">
    <source>
        <dbReference type="ARBA" id="ARBA00023204"/>
    </source>
</evidence>
<dbReference type="AlphaFoldDB" id="A0A8J2RXQ3"/>
<keyword evidence="4" id="KW-0227">DNA damage</keyword>
<comment type="subcellular location">
    <subcellularLocation>
        <location evidence="1">Nucleus</location>
    </subcellularLocation>
</comment>
<evidence type="ECO:0000313" key="12">
    <source>
        <dbReference type="Proteomes" id="UP000789390"/>
    </source>
</evidence>
<evidence type="ECO:0000256" key="4">
    <source>
        <dbReference type="ARBA" id="ARBA00022763"/>
    </source>
</evidence>